<dbReference type="eggNOG" id="COG2370">
    <property type="taxonomic scope" value="Bacteria"/>
</dbReference>
<dbReference type="InterPro" id="IPR007038">
    <property type="entry name" value="HupE_UreJ"/>
</dbReference>
<evidence type="ECO:0000256" key="2">
    <source>
        <dbReference type="SAM" id="SignalP"/>
    </source>
</evidence>
<organism evidence="3 4">
    <name type="scientific">Paracoccus yeei</name>
    <dbReference type="NCBI Taxonomy" id="147645"/>
    <lineage>
        <taxon>Bacteria</taxon>
        <taxon>Pseudomonadati</taxon>
        <taxon>Pseudomonadota</taxon>
        <taxon>Alphaproteobacteria</taxon>
        <taxon>Rhodobacterales</taxon>
        <taxon>Paracoccaceae</taxon>
        <taxon>Paracoccus</taxon>
    </lineage>
</organism>
<keyword evidence="1" id="KW-0812">Transmembrane</keyword>
<dbReference type="Proteomes" id="UP000191257">
    <property type="component" value="Chromosome"/>
</dbReference>
<keyword evidence="4" id="KW-1185">Reference proteome</keyword>
<keyword evidence="2" id="KW-0732">Signal</keyword>
<protein>
    <submittedName>
        <fullName evidence="3">Urease accessory protein UreJ</fullName>
    </submittedName>
</protein>
<accession>A0A1V0GPR3</accession>
<evidence type="ECO:0000256" key="1">
    <source>
        <dbReference type="SAM" id="Phobius"/>
    </source>
</evidence>
<dbReference type="STRING" id="147645.A6J80_04195"/>
<evidence type="ECO:0000313" key="3">
    <source>
        <dbReference type="EMBL" id="ARC35689.1"/>
    </source>
</evidence>
<feature type="transmembrane region" description="Helical" evidence="1">
    <location>
        <begin position="35"/>
        <end position="54"/>
    </location>
</feature>
<dbReference type="PIRSF" id="PIRSF016919">
    <property type="entry name" value="HupE_UreJ"/>
    <property type="match status" value="1"/>
</dbReference>
<proteinExistence type="predicted"/>
<keyword evidence="1" id="KW-1133">Transmembrane helix</keyword>
<dbReference type="KEGG" id="pye:A6J80_04195"/>
<reference evidence="3" key="1">
    <citation type="submission" date="2017-12" db="EMBL/GenBank/DDBJ databases">
        <title>FDA dAtabase for Regulatory Grade micrObial Sequences (FDA-ARGOS): Supporting development and validation of Infectious Disease Dx tests.</title>
        <authorList>
            <person name="Campos J."/>
            <person name="Goldberg B."/>
            <person name="Tallon L."/>
            <person name="Sadzewicz L."/>
            <person name="Sengamalay N."/>
            <person name="Ott S."/>
            <person name="Godinez A."/>
            <person name="Nagaraj S."/>
            <person name="Vyas G."/>
            <person name="Aluvathingal J."/>
            <person name="Nadendla S."/>
            <person name="Geyer C."/>
            <person name="Nandy P."/>
            <person name="Hobson J."/>
            <person name="Sichtig H."/>
        </authorList>
    </citation>
    <scope>NUCLEOTIDE SEQUENCE</scope>
    <source>
        <strain evidence="3">FDAARGOS_252</strain>
    </source>
</reference>
<dbReference type="AlphaFoldDB" id="A0A1V0GPR3"/>
<dbReference type="EMBL" id="CP020442">
    <property type="protein sequence ID" value="ARC35689.1"/>
    <property type="molecule type" value="Genomic_DNA"/>
</dbReference>
<feature type="transmembrane region" description="Helical" evidence="1">
    <location>
        <begin position="88"/>
        <end position="106"/>
    </location>
</feature>
<feature type="chain" id="PRO_5013296178" evidence="2">
    <location>
        <begin position="20"/>
        <end position="194"/>
    </location>
</feature>
<dbReference type="RefSeq" id="WP_080620614.1">
    <property type="nucleotide sequence ID" value="NZ_CAWMZI010000001.1"/>
</dbReference>
<feature type="transmembrane region" description="Helical" evidence="1">
    <location>
        <begin position="144"/>
        <end position="162"/>
    </location>
</feature>
<keyword evidence="1" id="KW-0472">Membrane</keyword>
<dbReference type="Pfam" id="PF04955">
    <property type="entry name" value="HupE_UreJ"/>
    <property type="match status" value="1"/>
</dbReference>
<feature type="transmembrane region" description="Helical" evidence="1">
    <location>
        <begin position="113"/>
        <end position="132"/>
    </location>
</feature>
<gene>
    <name evidence="3" type="ORF">A6J80_04195</name>
</gene>
<name>A0A1V0GPR3_9RHOB</name>
<evidence type="ECO:0000313" key="4">
    <source>
        <dbReference type="Proteomes" id="UP000191257"/>
    </source>
</evidence>
<feature type="transmembrane region" description="Helical" evidence="1">
    <location>
        <begin position="61"/>
        <end position="82"/>
    </location>
</feature>
<feature type="signal peptide" evidence="2">
    <location>
        <begin position="1"/>
        <end position="19"/>
    </location>
</feature>
<sequence length="194" mass="19534">MNKFLLTVFSLALAGPAAAHTGHGETSGLVAGLQHPVFGPDHLLAMLAVGLWSGFVVPHRFWLGAATFMAAMGAGALISWAGVPIPMVETWIVLSVVALGLLTAVSRRAQPKALTLASLAAIGLFAACHGHAHATEAHGNALAYMAGFLISTAGLHLVGIGIARRIADGHAARLLQTLSGSGIAAAGLALMAGG</sequence>
<feature type="transmembrane region" description="Helical" evidence="1">
    <location>
        <begin position="174"/>
        <end position="193"/>
    </location>
</feature>